<comment type="caution">
    <text evidence="9">The sequence shown here is derived from an EMBL/GenBank/DDBJ whole genome shotgun (WGS) entry which is preliminary data.</text>
</comment>
<reference evidence="9" key="1">
    <citation type="journal article" date="2014" name="Int. J. Syst. Evol. Microbiol.">
        <title>Complete genome sequence of Corynebacterium casei LMG S-19264T (=DSM 44701T), isolated from a smear-ripened cheese.</title>
        <authorList>
            <consortium name="US DOE Joint Genome Institute (JGI-PGF)"/>
            <person name="Walter F."/>
            <person name="Albersmeier A."/>
            <person name="Kalinowski J."/>
            <person name="Ruckert C."/>
        </authorList>
    </citation>
    <scope>NUCLEOTIDE SEQUENCE</scope>
    <source>
        <strain evidence="9">CGMCC 1.15448</strain>
    </source>
</reference>
<dbReference type="PANTHER" id="PTHR45339:SF3">
    <property type="entry name" value="HISTIDINE KINASE"/>
    <property type="match status" value="1"/>
</dbReference>
<dbReference type="InterPro" id="IPR003594">
    <property type="entry name" value="HATPase_dom"/>
</dbReference>
<dbReference type="RefSeq" id="WP_188932144.1">
    <property type="nucleotide sequence ID" value="NZ_BMJC01000002.1"/>
</dbReference>
<dbReference type="Pfam" id="PF00072">
    <property type="entry name" value="Response_reg"/>
    <property type="match status" value="1"/>
</dbReference>
<evidence type="ECO:0000313" key="10">
    <source>
        <dbReference type="Proteomes" id="UP000607559"/>
    </source>
</evidence>
<dbReference type="Proteomes" id="UP000607559">
    <property type="component" value="Unassembled WGS sequence"/>
</dbReference>
<name>A0A8J2UD63_9BACT</name>
<proteinExistence type="predicted"/>
<dbReference type="InterPro" id="IPR036641">
    <property type="entry name" value="HPT_dom_sf"/>
</dbReference>
<sequence length="727" mass="80530">MTSNRFIYIILAAFIAGVLLLIYIQYNSSRSIDQLIDGNRLLLNDMKLGNDLREMERDLLSEESKIRAAVATGDPSFLQGADEQIADARANLDTLRRMNPDTGSDKDIDRLSVLARERQGREKLVDSFFHVGKTPPSSIIANTRTREAANEINTIMRRLYARRKDRLAAVSASVQKYGRIARTSGIILISLMLLSAGALFWFIIDRIRKQNQLISELDTSERKLQEAVRIKENFLANMSHEIRTPLNSIIGYTGLLARQPLNEPSREFVIAISQSGANLLAIVNDILDLSKIEAGMMRVETSPFSIRQLLHSVDTLFRHRIVEKGLSLEVIIDDNVPDNLLGDATRLTQILVNLIGNALKFTENGGITLHAATRPARQGYIQLWVTVSDTGIGIAKDQLSRIFQRFSQAESSITRKYGGTGLGLAIVKELIDLQKGSVEVESAPGKGTTFRFYIPYETVQTAPARLTAPQPGVPAALHGANVRILIADDNKMNQRLMEHLLAGQGLGYDVVDDGRQVIEFLGQTTYDLVLMDIQMPVMDGYTATRIIRQELRLTVPIVAMTAHAMPGEREKCLASGMNEYLSKPIVEAELYRVLGQLLRISPAPVTPSHPTAPATGYRFIDTTYLRELSGGDKAYEREMAGQFLETIPTHLQEMGSALAAGDRATVSQIAHNMKTTVSIMGMAERLFVLLDMLEYPEGFNDLSLVFGALKQVCGLAIEETRRFAAGN</sequence>
<dbReference type="PANTHER" id="PTHR45339">
    <property type="entry name" value="HYBRID SIGNAL TRANSDUCTION HISTIDINE KINASE J"/>
    <property type="match status" value="1"/>
</dbReference>
<protein>
    <recommendedName>
        <fullName evidence="2">histidine kinase</fullName>
        <ecNumber evidence="2">2.7.13.3</ecNumber>
    </recommendedName>
</protein>
<dbReference type="CDD" id="cd00082">
    <property type="entry name" value="HisKA"/>
    <property type="match status" value="1"/>
</dbReference>
<evidence type="ECO:0000256" key="1">
    <source>
        <dbReference type="ARBA" id="ARBA00000085"/>
    </source>
</evidence>
<accession>A0A8J2UD63</accession>
<dbReference type="SUPFAM" id="SSF47226">
    <property type="entry name" value="Histidine-containing phosphotransfer domain, HPT domain"/>
    <property type="match status" value="1"/>
</dbReference>
<evidence type="ECO:0000256" key="4">
    <source>
        <dbReference type="PROSITE-ProRule" id="PRU00169"/>
    </source>
</evidence>
<feature type="domain" description="Histidine kinase" evidence="7">
    <location>
        <begin position="237"/>
        <end position="458"/>
    </location>
</feature>
<dbReference type="CDD" id="cd17546">
    <property type="entry name" value="REC_hyHK_CKI1_RcsC-like"/>
    <property type="match status" value="1"/>
</dbReference>
<dbReference type="InterPro" id="IPR011006">
    <property type="entry name" value="CheY-like_superfamily"/>
</dbReference>
<keyword evidence="6" id="KW-0472">Membrane</keyword>
<feature type="modified residue" description="4-aspartylphosphate" evidence="4">
    <location>
        <position position="532"/>
    </location>
</feature>
<dbReference type="GO" id="GO:0005886">
    <property type="term" value="C:plasma membrane"/>
    <property type="evidence" value="ECO:0007669"/>
    <property type="project" value="UniProtKB-SubCell"/>
</dbReference>
<dbReference type="Gene3D" id="1.10.287.130">
    <property type="match status" value="1"/>
</dbReference>
<evidence type="ECO:0000256" key="5">
    <source>
        <dbReference type="SAM" id="Coils"/>
    </source>
</evidence>
<dbReference type="SUPFAM" id="SSF47384">
    <property type="entry name" value="Homodimeric domain of signal transducing histidine kinase"/>
    <property type="match status" value="1"/>
</dbReference>
<dbReference type="InterPro" id="IPR005467">
    <property type="entry name" value="His_kinase_dom"/>
</dbReference>
<dbReference type="InterPro" id="IPR036097">
    <property type="entry name" value="HisK_dim/P_sf"/>
</dbReference>
<keyword evidence="6" id="KW-1133">Transmembrane helix</keyword>
<feature type="coiled-coil region" evidence="5">
    <location>
        <begin position="52"/>
        <end position="98"/>
    </location>
</feature>
<evidence type="ECO:0000256" key="6">
    <source>
        <dbReference type="SAM" id="Phobius"/>
    </source>
</evidence>
<dbReference type="Gene3D" id="3.40.50.2300">
    <property type="match status" value="1"/>
</dbReference>
<keyword evidence="10" id="KW-1185">Reference proteome</keyword>
<dbReference type="PRINTS" id="PR00344">
    <property type="entry name" value="BCTRLSENSOR"/>
</dbReference>
<keyword evidence="6" id="KW-0812">Transmembrane</keyword>
<dbReference type="Gene3D" id="1.20.120.160">
    <property type="entry name" value="HPT domain"/>
    <property type="match status" value="1"/>
</dbReference>
<dbReference type="SUPFAM" id="SSF52172">
    <property type="entry name" value="CheY-like"/>
    <property type="match status" value="1"/>
</dbReference>
<dbReference type="InterPro" id="IPR003661">
    <property type="entry name" value="HisK_dim/P_dom"/>
</dbReference>
<keyword evidence="5" id="KW-0175">Coiled coil</keyword>
<dbReference type="InterPro" id="IPR001789">
    <property type="entry name" value="Sig_transdc_resp-reg_receiver"/>
</dbReference>
<feature type="transmembrane region" description="Helical" evidence="6">
    <location>
        <begin position="6"/>
        <end position="24"/>
    </location>
</feature>
<dbReference type="GO" id="GO:0000155">
    <property type="term" value="F:phosphorelay sensor kinase activity"/>
    <property type="evidence" value="ECO:0007669"/>
    <property type="project" value="InterPro"/>
</dbReference>
<evidence type="ECO:0000256" key="3">
    <source>
        <dbReference type="ARBA" id="ARBA00022553"/>
    </source>
</evidence>
<reference evidence="9" key="2">
    <citation type="submission" date="2020-09" db="EMBL/GenBank/DDBJ databases">
        <authorList>
            <person name="Sun Q."/>
            <person name="Zhou Y."/>
        </authorList>
    </citation>
    <scope>NUCLEOTIDE SEQUENCE</scope>
    <source>
        <strain evidence="9">CGMCC 1.15448</strain>
    </source>
</reference>
<dbReference type="InterPro" id="IPR036890">
    <property type="entry name" value="HATPase_C_sf"/>
</dbReference>
<dbReference type="EMBL" id="BMJC01000002">
    <property type="protein sequence ID" value="GGB01318.1"/>
    <property type="molecule type" value="Genomic_DNA"/>
</dbReference>
<dbReference type="CDD" id="cd16922">
    <property type="entry name" value="HATPase_EvgS-ArcB-TorS-like"/>
    <property type="match status" value="1"/>
</dbReference>
<evidence type="ECO:0000259" key="7">
    <source>
        <dbReference type="PROSITE" id="PS50109"/>
    </source>
</evidence>
<dbReference type="GO" id="GO:0005524">
    <property type="term" value="F:ATP binding"/>
    <property type="evidence" value="ECO:0007669"/>
    <property type="project" value="UniProtKB-KW"/>
</dbReference>
<gene>
    <name evidence="9" type="ORF">GCM10011511_25790</name>
</gene>
<organism evidence="9 10">
    <name type="scientific">Puia dinghuensis</name>
    <dbReference type="NCBI Taxonomy" id="1792502"/>
    <lineage>
        <taxon>Bacteria</taxon>
        <taxon>Pseudomonadati</taxon>
        <taxon>Bacteroidota</taxon>
        <taxon>Chitinophagia</taxon>
        <taxon>Chitinophagales</taxon>
        <taxon>Chitinophagaceae</taxon>
        <taxon>Puia</taxon>
    </lineage>
</organism>
<dbReference type="AlphaFoldDB" id="A0A8J2UD63"/>
<feature type="transmembrane region" description="Helical" evidence="6">
    <location>
        <begin position="185"/>
        <end position="204"/>
    </location>
</feature>
<dbReference type="EC" id="2.7.13.3" evidence="2"/>
<comment type="catalytic activity">
    <reaction evidence="1">
        <text>ATP + protein L-histidine = ADP + protein N-phospho-L-histidine.</text>
        <dbReference type="EC" id="2.7.13.3"/>
    </reaction>
</comment>
<dbReference type="SMART" id="SM00388">
    <property type="entry name" value="HisKA"/>
    <property type="match status" value="1"/>
</dbReference>
<evidence type="ECO:0000313" key="9">
    <source>
        <dbReference type="EMBL" id="GGB01318.1"/>
    </source>
</evidence>
<dbReference type="InterPro" id="IPR004358">
    <property type="entry name" value="Sig_transdc_His_kin-like_C"/>
</dbReference>
<dbReference type="PROSITE" id="PS50110">
    <property type="entry name" value="RESPONSE_REGULATORY"/>
    <property type="match status" value="1"/>
</dbReference>
<dbReference type="SMART" id="SM00387">
    <property type="entry name" value="HATPase_c"/>
    <property type="match status" value="1"/>
</dbReference>
<feature type="domain" description="Response regulatory" evidence="8">
    <location>
        <begin position="483"/>
        <end position="598"/>
    </location>
</feature>
<dbReference type="SUPFAM" id="SSF55874">
    <property type="entry name" value="ATPase domain of HSP90 chaperone/DNA topoisomerase II/histidine kinase"/>
    <property type="match status" value="1"/>
</dbReference>
<dbReference type="FunFam" id="3.30.565.10:FF:000010">
    <property type="entry name" value="Sensor histidine kinase RcsC"/>
    <property type="match status" value="1"/>
</dbReference>
<dbReference type="SMART" id="SM00448">
    <property type="entry name" value="REC"/>
    <property type="match status" value="1"/>
</dbReference>
<dbReference type="Gene3D" id="3.30.565.10">
    <property type="entry name" value="Histidine kinase-like ATPase, C-terminal domain"/>
    <property type="match status" value="1"/>
</dbReference>
<dbReference type="PROSITE" id="PS50109">
    <property type="entry name" value="HIS_KIN"/>
    <property type="match status" value="1"/>
</dbReference>
<keyword evidence="3 4" id="KW-0597">Phosphoprotein</keyword>
<dbReference type="Pfam" id="PF00512">
    <property type="entry name" value="HisKA"/>
    <property type="match status" value="1"/>
</dbReference>
<evidence type="ECO:0000256" key="2">
    <source>
        <dbReference type="ARBA" id="ARBA00012438"/>
    </source>
</evidence>
<dbReference type="Pfam" id="PF02518">
    <property type="entry name" value="HATPase_c"/>
    <property type="match status" value="1"/>
</dbReference>
<evidence type="ECO:0000259" key="8">
    <source>
        <dbReference type="PROSITE" id="PS50110"/>
    </source>
</evidence>